<protein>
    <submittedName>
        <fullName evidence="2">Uncharacterized protein</fullName>
    </submittedName>
</protein>
<dbReference type="AlphaFoldDB" id="A0A645HGL1"/>
<comment type="caution">
    <text evidence="2">The sequence shown here is derived from an EMBL/GenBank/DDBJ whole genome shotgun (WGS) entry which is preliminary data.</text>
</comment>
<organism evidence="2">
    <name type="scientific">bioreactor metagenome</name>
    <dbReference type="NCBI Taxonomy" id="1076179"/>
    <lineage>
        <taxon>unclassified sequences</taxon>
        <taxon>metagenomes</taxon>
        <taxon>ecological metagenomes</taxon>
    </lineage>
</organism>
<accession>A0A645HGL1</accession>
<gene>
    <name evidence="2" type="ORF">SDC9_185052</name>
</gene>
<reference evidence="2" key="1">
    <citation type="submission" date="2019-08" db="EMBL/GenBank/DDBJ databases">
        <authorList>
            <person name="Kucharzyk K."/>
            <person name="Murdoch R.W."/>
            <person name="Higgins S."/>
            <person name="Loffler F."/>
        </authorList>
    </citation>
    <scope>NUCLEOTIDE SEQUENCE</scope>
</reference>
<evidence type="ECO:0000256" key="1">
    <source>
        <dbReference type="SAM" id="MobiDB-lite"/>
    </source>
</evidence>
<name>A0A645HGL1_9ZZZZ</name>
<proteinExistence type="predicted"/>
<sequence length="133" mass="13877">MFAKVADQAAGQHADPGAGVDVVDGVEGVRAQTEDGDMMVVDQGADAGAGQDVADLADGGPVQGFGAHVGYPVRSQTVIESAVAWSRSSARAGRIWPRSLTKTMRASGCGSLTKVRKRWRTSGVLTAVFHSHW</sequence>
<evidence type="ECO:0000313" key="2">
    <source>
        <dbReference type="EMBL" id="MPN37532.1"/>
    </source>
</evidence>
<dbReference type="EMBL" id="VSSQ01092237">
    <property type="protein sequence ID" value="MPN37532.1"/>
    <property type="molecule type" value="Genomic_DNA"/>
</dbReference>
<feature type="region of interest" description="Disordered" evidence="1">
    <location>
        <begin position="1"/>
        <end position="23"/>
    </location>
</feature>
<feature type="compositionally biased region" description="Low complexity" evidence="1">
    <location>
        <begin position="14"/>
        <end position="23"/>
    </location>
</feature>